<dbReference type="STRING" id="38302.SAMN04488535_0246"/>
<accession>A0A1G9LP49</accession>
<dbReference type="AlphaFoldDB" id="A0A1G9LP49"/>
<sequence length="239" mass="25470">MRKPRTPKKRIEGTYPIDSDSARIVADPDRDGGYTLEVNNVPSSYVVLGAPEVLGFDYMEWIAGFVTATGPFTSVHLGGAGCALPSYFSQRWGGAHTAVEIDGALARLVRWAFEPEVPIRVAEAQAFTHALEPGSQDMIVRDVFAGPDTPRPLTTVEFYRAAHRALAPGGVYVANIGDGHGLPATRAELVGMREVFGHVAAVATREMLDGRAYGNVVVAGADVPLTHRGPGEFRGDLGG</sequence>
<evidence type="ECO:0008006" key="3">
    <source>
        <dbReference type="Google" id="ProtNLM"/>
    </source>
</evidence>
<keyword evidence="2" id="KW-1185">Reference proteome</keyword>
<dbReference type="InterPro" id="IPR029063">
    <property type="entry name" value="SAM-dependent_MTases_sf"/>
</dbReference>
<organism evidence="1 2">
    <name type="scientific">Corynebacterium mycetoides</name>
    <dbReference type="NCBI Taxonomy" id="38302"/>
    <lineage>
        <taxon>Bacteria</taxon>
        <taxon>Bacillati</taxon>
        <taxon>Actinomycetota</taxon>
        <taxon>Actinomycetes</taxon>
        <taxon>Mycobacteriales</taxon>
        <taxon>Corynebacteriaceae</taxon>
        <taxon>Corynebacterium</taxon>
    </lineage>
</organism>
<dbReference type="SUPFAM" id="SSF53335">
    <property type="entry name" value="S-adenosyl-L-methionine-dependent methyltransferases"/>
    <property type="match status" value="1"/>
</dbReference>
<dbReference type="NCBIfam" id="NF037959">
    <property type="entry name" value="MFS_SpdSyn"/>
    <property type="match status" value="1"/>
</dbReference>
<protein>
    <recommendedName>
        <fullName evidence="3">Spermidine synthase</fullName>
    </recommendedName>
</protein>
<evidence type="ECO:0000313" key="1">
    <source>
        <dbReference type="EMBL" id="SDL63624.1"/>
    </source>
</evidence>
<evidence type="ECO:0000313" key="2">
    <source>
        <dbReference type="Proteomes" id="UP000199350"/>
    </source>
</evidence>
<dbReference type="Proteomes" id="UP000199350">
    <property type="component" value="Chromosome I"/>
</dbReference>
<dbReference type="RefSeq" id="WP_092147697.1">
    <property type="nucleotide sequence ID" value="NZ_LT629700.1"/>
</dbReference>
<dbReference type="EMBL" id="LT629700">
    <property type="protein sequence ID" value="SDL63624.1"/>
    <property type="molecule type" value="Genomic_DNA"/>
</dbReference>
<gene>
    <name evidence="1" type="ORF">SAMN04488535_0246</name>
</gene>
<proteinExistence type="predicted"/>
<reference evidence="2" key="1">
    <citation type="submission" date="2016-10" db="EMBL/GenBank/DDBJ databases">
        <authorList>
            <person name="Varghese N."/>
            <person name="Submissions S."/>
        </authorList>
    </citation>
    <scope>NUCLEOTIDE SEQUENCE [LARGE SCALE GENOMIC DNA]</scope>
    <source>
        <strain evidence="2">DSM 20632</strain>
    </source>
</reference>
<dbReference type="OrthoDB" id="8221452at2"/>
<name>A0A1G9LP49_9CORY</name>
<dbReference type="Gene3D" id="3.40.50.150">
    <property type="entry name" value="Vaccinia Virus protein VP39"/>
    <property type="match status" value="1"/>
</dbReference>